<evidence type="ECO:0000313" key="2">
    <source>
        <dbReference type="EMBL" id="KIH98226.1"/>
    </source>
</evidence>
<sequence length="114" mass="11983">MLTAAVQVWNDRLTRRGRMVVGAAASVLATAVLASLVMAATTGGASASGAPAESAIREEAPSTVVVRDGDTLWEIAERVRPADDPRSTVHEIVRENGLGESELEPGQELVMPDF</sequence>
<keyword evidence="3" id="KW-1185">Reference proteome</keyword>
<dbReference type="Gene3D" id="3.10.350.10">
    <property type="entry name" value="LysM domain"/>
    <property type="match status" value="1"/>
</dbReference>
<evidence type="ECO:0000259" key="1">
    <source>
        <dbReference type="PROSITE" id="PS51782"/>
    </source>
</evidence>
<dbReference type="EMBL" id="JROO01000028">
    <property type="protein sequence ID" value="KIH98226.1"/>
    <property type="molecule type" value="Genomic_DNA"/>
</dbReference>
<reference evidence="3" key="1">
    <citation type="journal article" date="2015" name="Chem. Biol.">
        <title>Structure, bioactivity, and resistance mechanism of streptomonomicin, an unusual lasso Peptide from an understudied halophilic actinomycete.</title>
        <authorList>
            <person name="Metelev M."/>
            <person name="Tietz J.I."/>
            <person name="Melby J.O."/>
            <person name="Blair P.M."/>
            <person name="Zhu L."/>
            <person name="Livnat I."/>
            <person name="Severinov K."/>
            <person name="Mitchell D.A."/>
        </authorList>
    </citation>
    <scope>NUCLEOTIDE SEQUENCE [LARGE SCALE GENOMIC DNA]</scope>
    <source>
        <strain evidence="3">YIM 90003</strain>
    </source>
</reference>
<proteinExistence type="predicted"/>
<evidence type="ECO:0000313" key="3">
    <source>
        <dbReference type="Proteomes" id="UP000031675"/>
    </source>
</evidence>
<dbReference type="STRING" id="183763.LP52_14745"/>
<dbReference type="AlphaFoldDB" id="A0A0C2J9S4"/>
<dbReference type="CDD" id="cd00118">
    <property type="entry name" value="LysM"/>
    <property type="match status" value="1"/>
</dbReference>
<dbReference type="PROSITE" id="PS51782">
    <property type="entry name" value="LYSM"/>
    <property type="match status" value="1"/>
</dbReference>
<accession>A0A0C2J9S4</accession>
<name>A0A0C2J9S4_9ACTN</name>
<dbReference type="SMART" id="SM00257">
    <property type="entry name" value="LysM"/>
    <property type="match status" value="1"/>
</dbReference>
<dbReference type="InterPro" id="IPR036779">
    <property type="entry name" value="LysM_dom_sf"/>
</dbReference>
<feature type="domain" description="LysM" evidence="1">
    <location>
        <begin position="62"/>
        <end position="111"/>
    </location>
</feature>
<gene>
    <name evidence="2" type="ORF">LP52_14745</name>
</gene>
<organism evidence="2 3">
    <name type="scientific">Streptomonospora alba</name>
    <dbReference type="NCBI Taxonomy" id="183763"/>
    <lineage>
        <taxon>Bacteria</taxon>
        <taxon>Bacillati</taxon>
        <taxon>Actinomycetota</taxon>
        <taxon>Actinomycetes</taxon>
        <taxon>Streptosporangiales</taxon>
        <taxon>Nocardiopsidaceae</taxon>
        <taxon>Streptomonospora</taxon>
    </lineage>
</organism>
<dbReference type="Pfam" id="PF01476">
    <property type="entry name" value="LysM"/>
    <property type="match status" value="1"/>
</dbReference>
<dbReference type="InterPro" id="IPR018392">
    <property type="entry name" value="LysM"/>
</dbReference>
<comment type="caution">
    <text evidence="2">The sequence shown here is derived from an EMBL/GenBank/DDBJ whole genome shotgun (WGS) entry which is preliminary data.</text>
</comment>
<protein>
    <recommendedName>
        <fullName evidence="1">LysM domain-containing protein</fullName>
    </recommendedName>
</protein>
<dbReference type="Proteomes" id="UP000031675">
    <property type="component" value="Unassembled WGS sequence"/>
</dbReference>
<dbReference type="SUPFAM" id="SSF54106">
    <property type="entry name" value="LysM domain"/>
    <property type="match status" value="1"/>
</dbReference>